<dbReference type="InterPro" id="IPR049883">
    <property type="entry name" value="NOTCH1_EGF-like"/>
</dbReference>
<dbReference type="Gene3D" id="1.20.1070.10">
    <property type="entry name" value="Rhodopsin 7-helix transmembrane proteins"/>
    <property type="match status" value="1"/>
</dbReference>
<dbReference type="InterPro" id="IPR003056">
    <property type="entry name" value="GPCR_2_ADGRE2_ADGRE5"/>
</dbReference>
<dbReference type="GO" id="GO:0007155">
    <property type="term" value="P:cell adhesion"/>
    <property type="evidence" value="ECO:0007669"/>
    <property type="project" value="UniProtKB-KW"/>
</dbReference>
<dbReference type="FunFam" id="2.60.220.50:FF:000022">
    <property type="entry name" value="Adhesion G protein-coupled receptor E3"/>
    <property type="match status" value="1"/>
</dbReference>
<dbReference type="InterPro" id="IPR001881">
    <property type="entry name" value="EGF-like_Ca-bd_dom"/>
</dbReference>
<evidence type="ECO:0000256" key="19">
    <source>
        <dbReference type="SAM" id="Phobius"/>
    </source>
</evidence>
<dbReference type="GO" id="GO:0004930">
    <property type="term" value="F:G protein-coupled receptor activity"/>
    <property type="evidence" value="ECO:0007669"/>
    <property type="project" value="UniProtKB-KW"/>
</dbReference>
<feature type="transmembrane region" description="Helical" evidence="19">
    <location>
        <begin position="498"/>
        <end position="520"/>
    </location>
</feature>
<dbReference type="PRINTS" id="PR01278">
    <property type="entry name" value="CD97PROTEIN"/>
</dbReference>
<evidence type="ECO:0000256" key="16">
    <source>
        <dbReference type="ARBA" id="ARBA00023224"/>
    </source>
</evidence>
<evidence type="ECO:0000256" key="1">
    <source>
        <dbReference type="ARBA" id="ARBA00004651"/>
    </source>
</evidence>
<feature type="chain" id="PRO_5034762488" description="Adhesion G protein-coupled receptor E3" evidence="20">
    <location>
        <begin position="22"/>
        <end position="586"/>
    </location>
</feature>
<evidence type="ECO:0000256" key="15">
    <source>
        <dbReference type="ARBA" id="ARBA00023180"/>
    </source>
</evidence>
<feature type="domain" description="G-protein coupled receptors family 2 profile 2" evidence="23">
    <location>
        <begin position="343"/>
        <end position="550"/>
    </location>
</feature>
<keyword evidence="8" id="KW-0106">Calcium</keyword>
<dbReference type="InterPro" id="IPR046338">
    <property type="entry name" value="GAIN_dom_sf"/>
</dbReference>
<dbReference type="FunFam" id="2.10.25.10:FF:000038">
    <property type="entry name" value="Fibrillin 2"/>
    <property type="match status" value="1"/>
</dbReference>
<reference evidence="24" key="2">
    <citation type="submission" date="2025-08" db="UniProtKB">
        <authorList>
            <consortium name="Ensembl"/>
        </authorList>
    </citation>
    <scope>IDENTIFICATION</scope>
</reference>
<dbReference type="PROSITE" id="PS50026">
    <property type="entry name" value="EGF_3"/>
    <property type="match status" value="1"/>
</dbReference>
<dbReference type="FunFam" id="2.10.25.10:FF:000177">
    <property type="entry name" value="Adhesion G protein-coupled receptor E2"/>
    <property type="match status" value="1"/>
</dbReference>
<dbReference type="InterPro" id="IPR017981">
    <property type="entry name" value="GPCR_2-like_7TM"/>
</dbReference>
<dbReference type="Ensembl" id="ENSCHIT00010038988.1">
    <property type="protein sequence ID" value="ENSCHIP00010027603.1"/>
    <property type="gene ID" value="ENSCHIG00010020535.1"/>
</dbReference>
<dbReference type="PROSITE" id="PS00650">
    <property type="entry name" value="G_PROTEIN_RECEP_F2_2"/>
    <property type="match status" value="1"/>
</dbReference>
<dbReference type="InterPro" id="IPR018097">
    <property type="entry name" value="EGF_Ca-bd_CS"/>
</dbReference>
<dbReference type="PANTHER" id="PTHR12011:SF455">
    <property type="entry name" value="ADHESION G PROTEIN-COUPLED RECEPTOR E3"/>
    <property type="match status" value="1"/>
</dbReference>
<dbReference type="InterPro" id="IPR000742">
    <property type="entry name" value="EGF"/>
</dbReference>
<comment type="subcellular location">
    <subcellularLocation>
        <location evidence="1">Cell membrane</location>
        <topology evidence="1">Multi-pass membrane protein</topology>
    </subcellularLocation>
</comment>
<dbReference type="FunFam" id="1.20.1070.10:FF:000054">
    <property type="entry name" value="Adhesion G protein-coupled receptor E3"/>
    <property type="match status" value="1"/>
</dbReference>
<dbReference type="SMART" id="SM00181">
    <property type="entry name" value="EGF"/>
    <property type="match status" value="2"/>
</dbReference>
<dbReference type="SMART" id="SM00303">
    <property type="entry name" value="GPS"/>
    <property type="match status" value="1"/>
</dbReference>
<dbReference type="PROSITE" id="PS00010">
    <property type="entry name" value="ASX_HYDROXYL"/>
    <property type="match status" value="1"/>
</dbReference>
<evidence type="ECO:0000256" key="5">
    <source>
        <dbReference type="ARBA" id="ARBA00022692"/>
    </source>
</evidence>
<feature type="transmembrane region" description="Helical" evidence="19">
    <location>
        <begin position="452"/>
        <end position="478"/>
    </location>
</feature>
<reference evidence="24" key="1">
    <citation type="submission" date="2019-03" db="EMBL/GenBank/DDBJ databases">
        <title>Genome sequencing and reference-guided assembly of Black Bengal Goat (Capra hircus).</title>
        <authorList>
            <person name="Siddiki A.Z."/>
            <person name="Baten A."/>
            <person name="Billah M."/>
            <person name="Alam M.A.U."/>
            <person name="Shawrob K.S.M."/>
            <person name="Saha S."/>
            <person name="Chowdhury M."/>
            <person name="Rahman A.H."/>
            <person name="Stear M."/>
            <person name="Miah G."/>
            <person name="Das G.B."/>
            <person name="Hossain M.M."/>
            <person name="Kumkum M."/>
            <person name="Islam M.S."/>
            <person name="Mollah A.M."/>
            <person name="Ahsan A."/>
            <person name="Tusar F."/>
            <person name="Khan M.K.I."/>
        </authorList>
    </citation>
    <scope>NUCLEOTIDE SEQUENCE [LARGE SCALE GENOMIC DNA]</scope>
</reference>
<dbReference type="PROSITE" id="PS50261">
    <property type="entry name" value="G_PROTEIN_RECEP_F2_4"/>
    <property type="match status" value="1"/>
</dbReference>
<keyword evidence="5 19" id="KW-0812">Transmembrane</keyword>
<dbReference type="SUPFAM" id="SSF57196">
    <property type="entry name" value="EGF/Laminin"/>
    <property type="match status" value="1"/>
</dbReference>
<evidence type="ECO:0000256" key="20">
    <source>
        <dbReference type="SAM" id="SignalP"/>
    </source>
</evidence>
<dbReference type="PROSITE" id="PS50221">
    <property type="entry name" value="GAIN_B"/>
    <property type="match status" value="1"/>
</dbReference>
<dbReference type="PANTHER" id="PTHR12011">
    <property type="entry name" value="ADHESION G-PROTEIN COUPLED RECEPTOR"/>
    <property type="match status" value="1"/>
</dbReference>
<evidence type="ECO:0000256" key="11">
    <source>
        <dbReference type="ARBA" id="ARBA00023040"/>
    </source>
</evidence>
<evidence type="ECO:0000256" key="14">
    <source>
        <dbReference type="ARBA" id="ARBA00023170"/>
    </source>
</evidence>
<evidence type="ECO:0008006" key="25">
    <source>
        <dbReference type="Google" id="ProtNLM"/>
    </source>
</evidence>
<comment type="caution">
    <text evidence="18">Lacks conserved residue(s) required for the propagation of feature annotation.</text>
</comment>
<keyword evidence="11" id="KW-0297">G-protein coupled receptor</keyword>
<feature type="transmembrane region" description="Helical" evidence="19">
    <location>
        <begin position="365"/>
        <end position="384"/>
    </location>
</feature>
<keyword evidence="16" id="KW-0807">Transducer</keyword>
<dbReference type="InterPro" id="IPR000152">
    <property type="entry name" value="EGF-type_Asp/Asn_hydroxyl_site"/>
</dbReference>
<name>A0A8C2RF41_CAPHI</name>
<dbReference type="Pfam" id="PF01825">
    <property type="entry name" value="GPS"/>
    <property type="match status" value="1"/>
</dbReference>
<keyword evidence="3" id="KW-1003">Cell membrane</keyword>
<evidence type="ECO:0000256" key="2">
    <source>
        <dbReference type="ARBA" id="ARBA00007343"/>
    </source>
</evidence>
<evidence type="ECO:0000259" key="22">
    <source>
        <dbReference type="PROSITE" id="PS50221"/>
    </source>
</evidence>
<dbReference type="GO" id="GO:0007189">
    <property type="term" value="P:adenylate cyclase-activating G protein-coupled receptor signaling pathway"/>
    <property type="evidence" value="ECO:0007669"/>
    <property type="project" value="TreeGrafter"/>
</dbReference>
<accession>A0A8C2RF41</accession>
<keyword evidence="9" id="KW-0130">Cell adhesion</keyword>
<evidence type="ECO:0000256" key="8">
    <source>
        <dbReference type="ARBA" id="ARBA00022837"/>
    </source>
</evidence>
<evidence type="ECO:0000256" key="4">
    <source>
        <dbReference type="ARBA" id="ARBA00022536"/>
    </source>
</evidence>
<dbReference type="AlphaFoldDB" id="A0A8C2RF41"/>
<feature type="domain" description="GAIN-B" evidence="22">
    <location>
        <begin position="182"/>
        <end position="343"/>
    </location>
</feature>
<dbReference type="PROSITE" id="PS01187">
    <property type="entry name" value="EGF_CA"/>
    <property type="match status" value="1"/>
</dbReference>
<dbReference type="SMART" id="SM00179">
    <property type="entry name" value="EGF_CA"/>
    <property type="match status" value="1"/>
</dbReference>
<dbReference type="Gene3D" id="2.60.220.50">
    <property type="match status" value="1"/>
</dbReference>
<sequence length="586" mass="65207">MRGPSLLPGLCFLLSLSGVVAQKTKGTCTHCPQNAFCVNATHCTCNHGYNSESREKYFTYRFETCEDIDECKPPISIYCGVNAECQNTIGSFYCHCIAGYKLLSGKAQFSNSNENTCQKITPSKTTNSTKEMQQIIENIESLLTNKTVLEEKRNITAILQTVESDVLNTALEAPDQEIQKVQKSTVAVETRVVTDNCSERVTFSLNAQVNSMEIHCNDVIQGNIQGASAVAFISYSSLGNIINATFFEEMNEKDQVYLKSQVVSAAIGPKKNTSLSQPVILSFQHMKVKPGVENFCVYWKGTKEGGRWSKDGCALTQVNETHTICSSTHLSSFAVLMALRGQLSLCLFLAHLLFLTAIDRTENKVLCAIIAGALHYLYLASFTWMLLEGLHLFLTARNLAVVNYSSVNKLIKWLMFPVGYGVPAVIVAISAASRPHLYGTRDRCWLHLDQKFIWAFLGPVCAIICVNFVFFLMVFWILKRKLSSLNSEVSTIRNIKMLTLKAAAQLFILGCTWFLGLLQVGPAARVMAYLFTIINSLQGVFIFLVYCLLSQQVQKWFGEIIKSKSESEAYTLSSRFGPDSKPSEVK</sequence>
<evidence type="ECO:0000259" key="23">
    <source>
        <dbReference type="PROSITE" id="PS50261"/>
    </source>
</evidence>
<proteinExistence type="inferred from homology"/>
<evidence type="ECO:0000259" key="21">
    <source>
        <dbReference type="PROSITE" id="PS50026"/>
    </source>
</evidence>
<evidence type="ECO:0000256" key="18">
    <source>
        <dbReference type="PROSITE-ProRule" id="PRU00076"/>
    </source>
</evidence>
<dbReference type="Pfam" id="PF00002">
    <property type="entry name" value="7tm_2"/>
    <property type="match status" value="1"/>
</dbReference>
<keyword evidence="15" id="KW-0325">Glycoprotein</keyword>
<keyword evidence="12 19" id="KW-0472">Membrane</keyword>
<dbReference type="GO" id="GO:0005886">
    <property type="term" value="C:plasma membrane"/>
    <property type="evidence" value="ECO:0007669"/>
    <property type="project" value="UniProtKB-SubCell"/>
</dbReference>
<protein>
    <recommendedName>
        <fullName evidence="25">Adhesion G protein-coupled receptor E3</fullName>
    </recommendedName>
</protein>
<comment type="subunit">
    <text evidence="17">Forms a heterodimer, consisting of a large extracellular region (alpha subunit) non-covalently linked to a seven-transmembrane moiety (beta subunit).</text>
</comment>
<dbReference type="Pfam" id="PF07645">
    <property type="entry name" value="EGF_CA"/>
    <property type="match status" value="1"/>
</dbReference>
<dbReference type="PRINTS" id="PR00249">
    <property type="entry name" value="GPCRSECRETIN"/>
</dbReference>
<organism evidence="24">
    <name type="scientific">Capra hircus</name>
    <name type="common">Goat</name>
    <dbReference type="NCBI Taxonomy" id="9925"/>
    <lineage>
        <taxon>Eukaryota</taxon>
        <taxon>Metazoa</taxon>
        <taxon>Chordata</taxon>
        <taxon>Craniata</taxon>
        <taxon>Vertebrata</taxon>
        <taxon>Euteleostomi</taxon>
        <taxon>Mammalia</taxon>
        <taxon>Eutheria</taxon>
        <taxon>Laurasiatheria</taxon>
        <taxon>Artiodactyla</taxon>
        <taxon>Ruminantia</taxon>
        <taxon>Pecora</taxon>
        <taxon>Bovidae</taxon>
        <taxon>Caprinae</taxon>
        <taxon>Capra</taxon>
    </lineage>
</organism>
<comment type="similarity">
    <text evidence="2">Belongs to the G-protein coupled receptor 2 family. Adhesion G-protein coupled receptor (ADGR) subfamily.</text>
</comment>
<dbReference type="InterPro" id="IPR017983">
    <property type="entry name" value="GPCR_2_secretin-like_CS"/>
</dbReference>
<dbReference type="Gene3D" id="2.10.25.10">
    <property type="entry name" value="Laminin"/>
    <property type="match status" value="2"/>
</dbReference>
<evidence type="ECO:0000256" key="17">
    <source>
        <dbReference type="ARBA" id="ARBA00062198"/>
    </source>
</evidence>
<keyword evidence="6 20" id="KW-0732">Signal</keyword>
<evidence type="ECO:0000256" key="13">
    <source>
        <dbReference type="ARBA" id="ARBA00023157"/>
    </source>
</evidence>
<evidence type="ECO:0000313" key="24">
    <source>
        <dbReference type="Ensembl" id="ENSCHIP00010027603.1"/>
    </source>
</evidence>
<feature type="transmembrane region" description="Helical" evidence="19">
    <location>
        <begin position="526"/>
        <end position="549"/>
    </location>
</feature>
<evidence type="ECO:0000256" key="9">
    <source>
        <dbReference type="ARBA" id="ARBA00022889"/>
    </source>
</evidence>
<feature type="domain" description="EGF-like" evidence="21">
    <location>
        <begin position="67"/>
        <end position="106"/>
    </location>
</feature>
<dbReference type="InterPro" id="IPR000832">
    <property type="entry name" value="GPCR_2_secretin-like"/>
</dbReference>
<evidence type="ECO:0000256" key="3">
    <source>
        <dbReference type="ARBA" id="ARBA00022475"/>
    </source>
</evidence>
<keyword evidence="13" id="KW-1015">Disulfide bond</keyword>
<feature type="transmembrane region" description="Helical" evidence="19">
    <location>
        <begin position="333"/>
        <end position="358"/>
    </location>
</feature>
<evidence type="ECO:0000256" key="10">
    <source>
        <dbReference type="ARBA" id="ARBA00022989"/>
    </source>
</evidence>
<dbReference type="InterPro" id="IPR000203">
    <property type="entry name" value="GPS"/>
</dbReference>
<dbReference type="InterPro" id="IPR057244">
    <property type="entry name" value="GAIN_B"/>
</dbReference>
<feature type="signal peptide" evidence="20">
    <location>
        <begin position="1"/>
        <end position="21"/>
    </location>
</feature>
<dbReference type="GO" id="GO:0007166">
    <property type="term" value="P:cell surface receptor signaling pathway"/>
    <property type="evidence" value="ECO:0007669"/>
    <property type="project" value="InterPro"/>
</dbReference>
<evidence type="ECO:0000256" key="6">
    <source>
        <dbReference type="ARBA" id="ARBA00022729"/>
    </source>
</evidence>
<keyword evidence="14" id="KW-0675">Receptor</keyword>
<evidence type="ECO:0000256" key="7">
    <source>
        <dbReference type="ARBA" id="ARBA00022737"/>
    </source>
</evidence>
<dbReference type="GO" id="GO:0005509">
    <property type="term" value="F:calcium ion binding"/>
    <property type="evidence" value="ECO:0007669"/>
    <property type="project" value="InterPro"/>
</dbReference>
<keyword evidence="4 18" id="KW-0245">EGF-like domain</keyword>
<evidence type="ECO:0000256" key="12">
    <source>
        <dbReference type="ARBA" id="ARBA00023136"/>
    </source>
</evidence>
<keyword evidence="10 19" id="KW-1133">Transmembrane helix</keyword>
<dbReference type="CDD" id="cd00054">
    <property type="entry name" value="EGF_CA"/>
    <property type="match status" value="1"/>
</dbReference>
<keyword evidence="7" id="KW-0677">Repeat</keyword>